<comment type="subcellular location">
    <subcellularLocation>
        <location evidence="1 8">Vacuole membrane</location>
        <topology evidence="1 8">Multi-pass membrane protein</topology>
    </subcellularLocation>
</comment>
<dbReference type="PANTHER" id="PTHR23519">
    <property type="entry name" value="AUTOPHAGY-RELATED PROTEIN 22"/>
    <property type="match status" value="1"/>
</dbReference>
<feature type="transmembrane region" description="Helical" evidence="8">
    <location>
        <begin position="237"/>
        <end position="258"/>
    </location>
</feature>
<proteinExistence type="inferred from homology"/>
<dbReference type="HOGENOM" id="CLU_034559_0_0_1"/>
<keyword evidence="7 8" id="KW-0472">Membrane</keyword>
<keyword evidence="6 8" id="KW-0072">Autophagy</keyword>
<feature type="transmembrane region" description="Helical" evidence="8">
    <location>
        <begin position="212"/>
        <end position="231"/>
    </location>
</feature>
<dbReference type="EMBL" id="JMSN01000031">
    <property type="protein sequence ID" value="KDN47170.1"/>
    <property type="molecule type" value="Genomic_DNA"/>
</dbReference>
<feature type="transmembrane region" description="Helical" evidence="8">
    <location>
        <begin position="133"/>
        <end position="154"/>
    </location>
</feature>
<gene>
    <name evidence="10" type="ORF">K437DRAFT_255964</name>
</gene>
<feature type="transmembrane region" description="Helical" evidence="8">
    <location>
        <begin position="458"/>
        <end position="477"/>
    </location>
</feature>
<evidence type="ECO:0000256" key="3">
    <source>
        <dbReference type="ARBA" id="ARBA00022448"/>
    </source>
</evidence>
<keyword evidence="8" id="KW-0029">Amino-acid transport</keyword>
<dbReference type="GO" id="GO:0006914">
    <property type="term" value="P:autophagy"/>
    <property type="evidence" value="ECO:0007669"/>
    <property type="project" value="UniProtKB-KW"/>
</dbReference>
<dbReference type="SUPFAM" id="SSF103473">
    <property type="entry name" value="MFS general substrate transporter"/>
    <property type="match status" value="1"/>
</dbReference>
<dbReference type="GO" id="GO:0005774">
    <property type="term" value="C:vacuolar membrane"/>
    <property type="evidence" value="ECO:0007669"/>
    <property type="project" value="UniProtKB-SubCell"/>
</dbReference>
<dbReference type="OrthoDB" id="42657at2759"/>
<name>A0A066W8Q6_TILAU</name>
<comment type="caution">
    <text evidence="10">The sequence shown here is derived from an EMBL/GenBank/DDBJ whole genome shotgun (WGS) entry which is preliminary data.</text>
</comment>
<comment type="similarity">
    <text evidence="2 8">Belongs to the ATG22 family.</text>
</comment>
<sequence>MRRYQLAYGASSFATGPAFGGYASYVSFQIQNIGYLIGHEPGNAPGSGCDFFATTCLVPMAGAGDINLTSFILYLNAISYAVSGALVFIVAGIGDYTDYKREQYIFFIIVYGALCLPITALTGYSTSIYNTLAGLYVVFNIIGFLVQVWGNIFIPYCMREMHEEASESKNVEVEASTEGNLVVAEQMHATVSTRMDREIRGVRMSIWGSNSLNLSILIFYVVVICLIVASATTAAGLTMTTVAGAVCLFLALVAWPFLPSPSGRPLPEGKSWFMLPFTTFAQMFQAVYRYPDAFRFLLAYTIYNDTLFAFGTVTGTLFNLTFRPSLLEFTGYSMVGPGVSIIVGTAWRYIFPRTSLTLRHWAIISYSIVAFIAFWAILGMSPHIAIGFKQRWEFYLMAVLQNAAGAIVSPLFRVLFSELFPKGSEIRFFGFQLVLSCSTTWIPQVINGPIVNATNNIRLPAAVCLPAFLICIALAWWTDDVRGAALVESERHQDEEQRARGPEPLLTRGPKLKN</sequence>
<keyword evidence="5 8" id="KW-1133">Transmembrane helix</keyword>
<feature type="transmembrane region" description="Helical" evidence="8">
    <location>
        <begin position="363"/>
        <end position="388"/>
    </location>
</feature>
<evidence type="ECO:0000256" key="5">
    <source>
        <dbReference type="ARBA" id="ARBA00022989"/>
    </source>
</evidence>
<keyword evidence="3 8" id="KW-0813">Transport</keyword>
<feature type="transmembrane region" description="Helical" evidence="8">
    <location>
        <begin position="270"/>
        <end position="288"/>
    </location>
</feature>
<evidence type="ECO:0000256" key="8">
    <source>
        <dbReference type="RuleBase" id="RU363073"/>
    </source>
</evidence>
<comment type="function">
    <text evidence="8">Vacuolar effluxer which mediate the efflux of amino acids resulting from autophagic degradation. The release of autophagic amino acids allows the maintenance of protein synthesis and viability during nitrogen starvation.</text>
</comment>
<dbReference type="InParanoid" id="A0A066W8Q6"/>
<evidence type="ECO:0000313" key="11">
    <source>
        <dbReference type="Proteomes" id="UP000027361"/>
    </source>
</evidence>
<dbReference type="RefSeq" id="XP_013243791.1">
    <property type="nucleotide sequence ID" value="XM_013388337.1"/>
</dbReference>
<keyword evidence="11" id="KW-1185">Reference proteome</keyword>
<feature type="compositionally biased region" description="Basic and acidic residues" evidence="9">
    <location>
        <begin position="490"/>
        <end position="501"/>
    </location>
</feature>
<reference evidence="10 11" key="1">
    <citation type="submission" date="2014-05" db="EMBL/GenBank/DDBJ databases">
        <title>Draft genome sequence of a rare smut relative, Tilletiaria anomala UBC 951.</title>
        <authorList>
            <consortium name="DOE Joint Genome Institute"/>
            <person name="Toome M."/>
            <person name="Kuo A."/>
            <person name="Henrissat B."/>
            <person name="Lipzen A."/>
            <person name="Tritt A."/>
            <person name="Yoshinaga Y."/>
            <person name="Zane M."/>
            <person name="Barry K."/>
            <person name="Grigoriev I.V."/>
            <person name="Spatafora J.W."/>
            <person name="Aimea M.C."/>
        </authorList>
    </citation>
    <scope>NUCLEOTIDE SEQUENCE [LARGE SCALE GENOMIC DNA]</scope>
    <source>
        <strain evidence="10 11">UBC 951</strain>
    </source>
</reference>
<feature type="region of interest" description="Disordered" evidence="9">
    <location>
        <begin position="490"/>
        <end position="514"/>
    </location>
</feature>
<accession>A0A066W8Q6</accession>
<dbReference type="STRING" id="1037660.A0A066W8Q6"/>
<organism evidence="10 11">
    <name type="scientific">Tilletiaria anomala (strain ATCC 24038 / CBS 436.72 / UBC 951)</name>
    <dbReference type="NCBI Taxonomy" id="1037660"/>
    <lineage>
        <taxon>Eukaryota</taxon>
        <taxon>Fungi</taxon>
        <taxon>Dikarya</taxon>
        <taxon>Basidiomycota</taxon>
        <taxon>Ustilaginomycotina</taxon>
        <taxon>Exobasidiomycetes</taxon>
        <taxon>Georgefischeriales</taxon>
        <taxon>Tilletiariaceae</taxon>
        <taxon>Tilletiaria</taxon>
    </lineage>
</organism>
<dbReference type="InterPro" id="IPR024671">
    <property type="entry name" value="Atg22-like"/>
</dbReference>
<feature type="transmembrane region" description="Helical" evidence="8">
    <location>
        <begin position="329"/>
        <end position="351"/>
    </location>
</feature>
<evidence type="ECO:0000256" key="4">
    <source>
        <dbReference type="ARBA" id="ARBA00022692"/>
    </source>
</evidence>
<keyword evidence="4 8" id="KW-0812">Transmembrane</keyword>
<protein>
    <recommendedName>
        <fullName evidence="8">Autophagy-related protein</fullName>
    </recommendedName>
</protein>
<evidence type="ECO:0000256" key="6">
    <source>
        <dbReference type="ARBA" id="ARBA00023006"/>
    </source>
</evidence>
<dbReference type="PANTHER" id="PTHR23519:SF2">
    <property type="entry name" value="AUTOPHAGY-RELATED PROTEIN 22"/>
    <property type="match status" value="1"/>
</dbReference>
<evidence type="ECO:0000313" key="10">
    <source>
        <dbReference type="EMBL" id="KDN47170.1"/>
    </source>
</evidence>
<evidence type="ECO:0000256" key="2">
    <source>
        <dbReference type="ARBA" id="ARBA00006978"/>
    </source>
</evidence>
<dbReference type="GO" id="GO:0032974">
    <property type="term" value="P:amino acid transmembrane export from vacuole"/>
    <property type="evidence" value="ECO:0007669"/>
    <property type="project" value="TreeGrafter"/>
</dbReference>
<dbReference type="Pfam" id="PF11700">
    <property type="entry name" value="ATG22"/>
    <property type="match status" value="1"/>
</dbReference>
<dbReference type="OMA" id="FWVEQVL"/>
<evidence type="ECO:0000256" key="1">
    <source>
        <dbReference type="ARBA" id="ARBA00004128"/>
    </source>
</evidence>
<feature type="transmembrane region" description="Helical" evidence="8">
    <location>
        <begin position="105"/>
        <end position="127"/>
    </location>
</feature>
<feature type="transmembrane region" description="Helical" evidence="8">
    <location>
        <begin position="428"/>
        <end position="446"/>
    </location>
</feature>
<dbReference type="AlphaFoldDB" id="A0A066W8Q6"/>
<dbReference type="Proteomes" id="UP000027361">
    <property type="component" value="Unassembled WGS sequence"/>
</dbReference>
<dbReference type="InterPro" id="IPR050495">
    <property type="entry name" value="ATG22/LtaA_families"/>
</dbReference>
<dbReference type="GeneID" id="25264291"/>
<dbReference type="InterPro" id="IPR036259">
    <property type="entry name" value="MFS_trans_sf"/>
</dbReference>
<evidence type="ECO:0000256" key="7">
    <source>
        <dbReference type="ARBA" id="ARBA00023136"/>
    </source>
</evidence>
<feature type="transmembrane region" description="Helical" evidence="8">
    <location>
        <begin position="394"/>
        <end position="416"/>
    </location>
</feature>
<keyword evidence="8" id="KW-0926">Vacuole</keyword>
<dbReference type="Gene3D" id="1.20.1250.20">
    <property type="entry name" value="MFS general substrate transporter like domains"/>
    <property type="match status" value="1"/>
</dbReference>
<evidence type="ECO:0000256" key="9">
    <source>
        <dbReference type="SAM" id="MobiDB-lite"/>
    </source>
</evidence>
<feature type="transmembrane region" description="Helical" evidence="8">
    <location>
        <begin position="71"/>
        <end position="93"/>
    </location>
</feature>